<keyword evidence="8" id="KW-1185">Reference proteome</keyword>
<evidence type="ECO:0000256" key="4">
    <source>
        <dbReference type="RuleBase" id="RU004262"/>
    </source>
</evidence>
<evidence type="ECO:0000313" key="8">
    <source>
        <dbReference type="Proteomes" id="UP001431783"/>
    </source>
</evidence>
<proteinExistence type="inferred from homology"/>
<dbReference type="InterPro" id="IPR000734">
    <property type="entry name" value="TAG_lipase"/>
</dbReference>
<evidence type="ECO:0000313" key="7">
    <source>
        <dbReference type="EMBL" id="KAK9892106.1"/>
    </source>
</evidence>
<dbReference type="SUPFAM" id="SSF53474">
    <property type="entry name" value="alpha/beta-Hydrolases"/>
    <property type="match status" value="1"/>
</dbReference>
<dbReference type="Pfam" id="PF00151">
    <property type="entry name" value="Lipase"/>
    <property type="match status" value="1"/>
</dbReference>
<evidence type="ECO:0000256" key="2">
    <source>
        <dbReference type="ARBA" id="ARBA00010701"/>
    </source>
</evidence>
<dbReference type="GO" id="GO:0005615">
    <property type="term" value="C:extracellular space"/>
    <property type="evidence" value="ECO:0007669"/>
    <property type="project" value="TreeGrafter"/>
</dbReference>
<dbReference type="GO" id="GO:0016298">
    <property type="term" value="F:lipase activity"/>
    <property type="evidence" value="ECO:0007669"/>
    <property type="project" value="InterPro"/>
</dbReference>
<dbReference type="EMBL" id="JARQZJ010000132">
    <property type="protein sequence ID" value="KAK9892106.1"/>
    <property type="molecule type" value="Genomic_DNA"/>
</dbReference>
<dbReference type="InterPro" id="IPR013818">
    <property type="entry name" value="Lipase"/>
</dbReference>
<comment type="caution">
    <text evidence="7">The sequence shown here is derived from an EMBL/GenBank/DDBJ whole genome shotgun (WGS) entry which is preliminary data.</text>
</comment>
<organism evidence="7 8">
    <name type="scientific">Henosepilachna vigintioctopunctata</name>
    <dbReference type="NCBI Taxonomy" id="420089"/>
    <lineage>
        <taxon>Eukaryota</taxon>
        <taxon>Metazoa</taxon>
        <taxon>Ecdysozoa</taxon>
        <taxon>Arthropoda</taxon>
        <taxon>Hexapoda</taxon>
        <taxon>Insecta</taxon>
        <taxon>Pterygota</taxon>
        <taxon>Neoptera</taxon>
        <taxon>Endopterygota</taxon>
        <taxon>Coleoptera</taxon>
        <taxon>Polyphaga</taxon>
        <taxon>Cucujiformia</taxon>
        <taxon>Coccinelloidea</taxon>
        <taxon>Coccinellidae</taxon>
        <taxon>Epilachninae</taxon>
        <taxon>Epilachnini</taxon>
        <taxon>Henosepilachna</taxon>
    </lineage>
</organism>
<feature type="domain" description="Lipase" evidence="6">
    <location>
        <begin position="57"/>
        <end position="268"/>
    </location>
</feature>
<dbReference type="InterPro" id="IPR029058">
    <property type="entry name" value="AB_hydrolase_fold"/>
</dbReference>
<sequence>MAFRLVILLSLLLSQCREFISASNPEETFMRLTLTNINVIDRTILMHELPSFMKDVDGYVYILMHDFDKEIISDWYVPLSEALIVREPRSAVLQFFWRYKRRSPWPTNTDDIEVAAKDMVVILTSITDSFPEWKVIIIGHGKGALIGGVAGRFYNKVHQKLLGRLIALDPEEISINLIDKMKVSKEDAHFVMVIHTVKPHKESESEGHIEFFPNGGEYQPGCGLFNRCKNRRSFEYFTAAVICPEKYMAKQCLSYKAFDRNSCAYNYKESLGSLHTMKSGFYFLNIEWLD</sequence>
<evidence type="ECO:0000256" key="5">
    <source>
        <dbReference type="SAM" id="SignalP"/>
    </source>
</evidence>
<keyword evidence="3" id="KW-0964">Secreted</keyword>
<evidence type="ECO:0000256" key="1">
    <source>
        <dbReference type="ARBA" id="ARBA00004613"/>
    </source>
</evidence>
<name>A0AAW1V8S1_9CUCU</name>
<accession>A0AAW1V8S1</accession>
<dbReference type="GO" id="GO:0016042">
    <property type="term" value="P:lipid catabolic process"/>
    <property type="evidence" value="ECO:0007669"/>
    <property type="project" value="TreeGrafter"/>
</dbReference>
<feature type="signal peptide" evidence="5">
    <location>
        <begin position="1"/>
        <end position="22"/>
    </location>
</feature>
<protein>
    <recommendedName>
        <fullName evidence="6">Lipase domain-containing protein</fullName>
    </recommendedName>
</protein>
<dbReference type="AlphaFoldDB" id="A0AAW1V8S1"/>
<dbReference type="PANTHER" id="PTHR11610">
    <property type="entry name" value="LIPASE"/>
    <property type="match status" value="1"/>
</dbReference>
<reference evidence="7 8" key="1">
    <citation type="submission" date="2023-03" db="EMBL/GenBank/DDBJ databases">
        <title>Genome insight into feeding habits of ladybird beetles.</title>
        <authorList>
            <person name="Li H.-S."/>
            <person name="Huang Y.-H."/>
            <person name="Pang H."/>
        </authorList>
    </citation>
    <scope>NUCLEOTIDE SEQUENCE [LARGE SCALE GENOMIC DNA]</scope>
    <source>
        <strain evidence="7">SYSU_2023b</strain>
        <tissue evidence="7">Whole body</tissue>
    </source>
</reference>
<dbReference type="Proteomes" id="UP001431783">
    <property type="component" value="Unassembled WGS sequence"/>
</dbReference>
<dbReference type="Gene3D" id="3.40.50.1820">
    <property type="entry name" value="alpha/beta hydrolase"/>
    <property type="match status" value="1"/>
</dbReference>
<comment type="similarity">
    <text evidence="2 4">Belongs to the AB hydrolase superfamily. Lipase family.</text>
</comment>
<comment type="subcellular location">
    <subcellularLocation>
        <location evidence="1">Secreted</location>
    </subcellularLocation>
</comment>
<evidence type="ECO:0000256" key="3">
    <source>
        <dbReference type="ARBA" id="ARBA00022525"/>
    </source>
</evidence>
<feature type="chain" id="PRO_5043676969" description="Lipase domain-containing protein" evidence="5">
    <location>
        <begin position="23"/>
        <end position="290"/>
    </location>
</feature>
<evidence type="ECO:0000259" key="6">
    <source>
        <dbReference type="Pfam" id="PF00151"/>
    </source>
</evidence>
<keyword evidence="5" id="KW-0732">Signal</keyword>
<gene>
    <name evidence="7" type="ORF">WA026_018309</name>
</gene>